<dbReference type="EMBL" id="KQ241977">
    <property type="protein sequence ID" value="KNC81951.1"/>
    <property type="molecule type" value="Genomic_DNA"/>
</dbReference>
<keyword evidence="9" id="KW-1185">Reference proteome</keyword>
<dbReference type="InterPro" id="IPR050969">
    <property type="entry name" value="Dev_Signal_Modulators"/>
</dbReference>
<feature type="chain" id="PRO_5005539083" description="VWFD domain-containing protein" evidence="4">
    <location>
        <begin position="23"/>
        <end position="796"/>
    </location>
</feature>
<dbReference type="PROSITE" id="PS51233">
    <property type="entry name" value="VWFD"/>
    <property type="match status" value="1"/>
</dbReference>
<dbReference type="GO" id="GO:0005102">
    <property type="term" value="F:signaling receptor binding"/>
    <property type="evidence" value="ECO:0007669"/>
    <property type="project" value="TreeGrafter"/>
</dbReference>
<evidence type="ECO:0000256" key="2">
    <source>
        <dbReference type="ARBA" id="ARBA00023157"/>
    </source>
</evidence>
<dbReference type="InterPro" id="IPR037524">
    <property type="entry name" value="PA14/GLEYA"/>
</dbReference>
<dbReference type="GeneID" id="25906267"/>
<dbReference type="InterPro" id="IPR001846">
    <property type="entry name" value="VWF_type-D"/>
</dbReference>
<dbReference type="Pfam" id="PF00094">
    <property type="entry name" value="VWD"/>
    <property type="match status" value="1"/>
</dbReference>
<keyword evidence="2 3" id="KW-1015">Disulfide bond</keyword>
<dbReference type="STRING" id="667725.A0A0L0FZG2"/>
<protein>
    <recommendedName>
        <fullName evidence="10">VWFD domain-containing protein</fullName>
    </recommendedName>
</protein>
<proteinExistence type="predicted"/>
<evidence type="ECO:0000256" key="1">
    <source>
        <dbReference type="ARBA" id="ARBA00022729"/>
    </source>
</evidence>
<dbReference type="OrthoDB" id="3438930at2759"/>
<evidence type="ECO:0000259" key="7">
    <source>
        <dbReference type="PROSITE" id="PS51820"/>
    </source>
</evidence>
<dbReference type="eggNOG" id="KOG1216">
    <property type="taxonomic scope" value="Eukaryota"/>
</dbReference>
<dbReference type="Pfam" id="PF07691">
    <property type="entry name" value="PA14"/>
    <property type="match status" value="1"/>
</dbReference>
<gene>
    <name evidence="8" type="ORF">SARC_05763</name>
</gene>
<dbReference type="CDD" id="cd00054">
    <property type="entry name" value="EGF_CA"/>
    <property type="match status" value="1"/>
</dbReference>
<dbReference type="PROSITE" id="PS00022">
    <property type="entry name" value="EGF_1"/>
    <property type="match status" value="2"/>
</dbReference>
<dbReference type="RefSeq" id="XP_014155853.1">
    <property type="nucleotide sequence ID" value="XM_014300378.1"/>
</dbReference>
<dbReference type="PANTHER" id="PTHR14949">
    <property type="entry name" value="EGF-LIKE-DOMAIN, MULTIPLE 7, 8"/>
    <property type="match status" value="1"/>
</dbReference>
<evidence type="ECO:0000256" key="3">
    <source>
        <dbReference type="PROSITE-ProRule" id="PRU00076"/>
    </source>
</evidence>
<feature type="domain" description="EGF-like" evidence="5">
    <location>
        <begin position="731"/>
        <end position="767"/>
    </location>
</feature>
<dbReference type="Proteomes" id="UP000054560">
    <property type="component" value="Unassembled WGS sequence"/>
</dbReference>
<name>A0A0L0FZG2_9EUKA</name>
<dbReference type="Gene3D" id="2.10.25.10">
    <property type="entry name" value="Laminin"/>
    <property type="match status" value="1"/>
</dbReference>
<organism evidence="8 9">
    <name type="scientific">Sphaeroforma arctica JP610</name>
    <dbReference type="NCBI Taxonomy" id="667725"/>
    <lineage>
        <taxon>Eukaryota</taxon>
        <taxon>Ichthyosporea</taxon>
        <taxon>Ichthyophonida</taxon>
        <taxon>Sphaeroforma</taxon>
    </lineage>
</organism>
<feature type="domain" description="PA14" evidence="7">
    <location>
        <begin position="47"/>
        <end position="214"/>
    </location>
</feature>
<dbReference type="PROSITE" id="PS51820">
    <property type="entry name" value="PA14"/>
    <property type="match status" value="1"/>
</dbReference>
<evidence type="ECO:0000259" key="5">
    <source>
        <dbReference type="PROSITE" id="PS50026"/>
    </source>
</evidence>
<dbReference type="InterPro" id="IPR000742">
    <property type="entry name" value="EGF"/>
</dbReference>
<keyword evidence="1 4" id="KW-0732">Signal</keyword>
<keyword evidence="3" id="KW-0245">EGF-like domain</keyword>
<feature type="disulfide bond" evidence="3">
    <location>
        <begin position="757"/>
        <end position="766"/>
    </location>
</feature>
<dbReference type="AlphaFoldDB" id="A0A0L0FZG2"/>
<dbReference type="PANTHER" id="PTHR14949:SF56">
    <property type="entry name" value="EGF-LIKE-DOMAIN, MULTIPLE 7"/>
    <property type="match status" value="1"/>
</dbReference>
<evidence type="ECO:0000313" key="8">
    <source>
        <dbReference type="EMBL" id="KNC81951.1"/>
    </source>
</evidence>
<dbReference type="SUPFAM" id="SSF57196">
    <property type="entry name" value="EGF/Laminin"/>
    <property type="match status" value="1"/>
</dbReference>
<dbReference type="GO" id="GO:0009986">
    <property type="term" value="C:cell surface"/>
    <property type="evidence" value="ECO:0007669"/>
    <property type="project" value="TreeGrafter"/>
</dbReference>
<reference evidence="8 9" key="1">
    <citation type="submission" date="2011-02" db="EMBL/GenBank/DDBJ databases">
        <title>The Genome Sequence of Sphaeroforma arctica JP610.</title>
        <authorList>
            <consortium name="The Broad Institute Genome Sequencing Platform"/>
            <person name="Russ C."/>
            <person name="Cuomo C."/>
            <person name="Young S.K."/>
            <person name="Zeng Q."/>
            <person name="Gargeya S."/>
            <person name="Alvarado L."/>
            <person name="Berlin A."/>
            <person name="Chapman S.B."/>
            <person name="Chen Z."/>
            <person name="Freedman E."/>
            <person name="Gellesch M."/>
            <person name="Goldberg J."/>
            <person name="Griggs A."/>
            <person name="Gujja S."/>
            <person name="Heilman E."/>
            <person name="Heiman D."/>
            <person name="Howarth C."/>
            <person name="Mehta T."/>
            <person name="Neiman D."/>
            <person name="Pearson M."/>
            <person name="Roberts A."/>
            <person name="Saif S."/>
            <person name="Shea T."/>
            <person name="Shenoy N."/>
            <person name="Sisk P."/>
            <person name="Stolte C."/>
            <person name="Sykes S."/>
            <person name="White J."/>
            <person name="Yandava C."/>
            <person name="Burger G."/>
            <person name="Gray M.W."/>
            <person name="Holland P.W.H."/>
            <person name="King N."/>
            <person name="Lang F.B.F."/>
            <person name="Roger A.J."/>
            <person name="Ruiz-Trillo I."/>
            <person name="Haas B."/>
            <person name="Nusbaum C."/>
            <person name="Birren B."/>
        </authorList>
    </citation>
    <scope>NUCLEOTIDE SEQUENCE [LARGE SCALE GENOMIC DNA]</scope>
    <source>
        <strain evidence="8 9">JP610</strain>
    </source>
</reference>
<evidence type="ECO:0000256" key="4">
    <source>
        <dbReference type="SAM" id="SignalP"/>
    </source>
</evidence>
<sequence length="796" mass="86707">MHAKSSKPGLIALLALVHIADGLYTAIYEYPLTCATGSHNVTALSHMETRGAYAQYYPSYSVAGNCVNSALPNLAHIHYDRVENGVDMQTIGNIKGAVDPTGFHYSAPDLYDYFFVRWSYRMVFPCSGWYQMWTNSDDGIRVYMNNVLVANDYSCHAAQLKAFKSGSFWMDAGTVRAFEVNFFEKGGDAVARLEWRYSATNSFLGSTTIVPYQYMVPSMTAEVLVTTHNTITVSGKPEIEYFEARLSEKPTETVYVDIFNLAGGDIFGVDKCVLVFTPENWETPQRVHVAPILDSVSNRKVEGTMWITLEPRDNDQFAPGGVAVIDPATAPTAGGLEPGRVQCKGWGDPHYTMFDGSRFNLYAQGMFTLFRNYDGDLGVQTYLQPCDDIGAQVSCTFIGYMTYKGTKVQFSMNQGTSFDDIWDPTVQVDILADGGTAVGFTQESANKVVFSLPNGIKVTCTTGFYRTQRTDGNHWRYLNYYVEAPASQQDRLLGLCGYFNGDGSDENTDASWLATEWIVPSSEWIINGGMNPMVGPSPSPQVVGTGEVDSSDYVSPNDGTTIDNFVFEPACNPNVDPRSPLPTPVPGTPPVVLIPPALNESYVPIVDPPLDPAIQELCEAMINSEICPKMSTQDITGFVEGCTIDTQLALLDTPPPEAAEPFFEACTFDTANVNECNTCTALQTCDETGSCVTVGSNCGSGCGTPEQGTCDENNAVCVCTENYSGDHCGIPDDPCTASPCENGGVCTAEGLQPMCSCPENFTGVRCQLYPVCSNRLQETGTTRLIQLEVYTKCVPP</sequence>
<dbReference type="SMART" id="SM00181">
    <property type="entry name" value="EGF"/>
    <property type="match status" value="1"/>
</dbReference>
<dbReference type="SUPFAM" id="SSF56988">
    <property type="entry name" value="Anthrax protective antigen"/>
    <property type="match status" value="1"/>
</dbReference>
<dbReference type="GO" id="GO:0005576">
    <property type="term" value="C:extracellular region"/>
    <property type="evidence" value="ECO:0007669"/>
    <property type="project" value="TreeGrafter"/>
</dbReference>
<evidence type="ECO:0008006" key="10">
    <source>
        <dbReference type="Google" id="ProtNLM"/>
    </source>
</evidence>
<feature type="signal peptide" evidence="4">
    <location>
        <begin position="1"/>
        <end position="22"/>
    </location>
</feature>
<accession>A0A0L0FZG2</accession>
<feature type="domain" description="VWFD" evidence="6">
    <location>
        <begin position="341"/>
        <end position="532"/>
    </location>
</feature>
<evidence type="ECO:0000259" key="6">
    <source>
        <dbReference type="PROSITE" id="PS51233"/>
    </source>
</evidence>
<dbReference type="Pfam" id="PF00008">
    <property type="entry name" value="EGF"/>
    <property type="match status" value="1"/>
</dbReference>
<dbReference type="PROSITE" id="PS50026">
    <property type="entry name" value="EGF_3"/>
    <property type="match status" value="1"/>
</dbReference>
<dbReference type="InterPro" id="IPR011658">
    <property type="entry name" value="PA14_dom"/>
</dbReference>
<comment type="caution">
    <text evidence="3">Lacks conserved residue(s) required for the propagation of feature annotation.</text>
</comment>
<evidence type="ECO:0000313" key="9">
    <source>
        <dbReference type="Proteomes" id="UP000054560"/>
    </source>
</evidence>
<dbReference type="Gene3D" id="3.90.182.10">
    <property type="entry name" value="Toxin - Anthrax Protective Antigen,domain 1"/>
    <property type="match status" value="1"/>
</dbReference>